<evidence type="ECO:0000259" key="2">
    <source>
        <dbReference type="Pfam" id="PF04194"/>
    </source>
</evidence>
<organism evidence="3 4">
    <name type="scientific">Panaeolus cyanescens</name>
    <dbReference type="NCBI Taxonomy" id="181874"/>
    <lineage>
        <taxon>Eukaryota</taxon>
        <taxon>Fungi</taxon>
        <taxon>Dikarya</taxon>
        <taxon>Basidiomycota</taxon>
        <taxon>Agaricomycotina</taxon>
        <taxon>Agaricomycetes</taxon>
        <taxon>Agaricomycetidae</taxon>
        <taxon>Agaricales</taxon>
        <taxon>Agaricineae</taxon>
        <taxon>Galeropsidaceae</taxon>
        <taxon>Panaeolus</taxon>
    </lineage>
</organism>
<sequence>MPPIAKSNPTDDLDDWSDEDDAPGIESNVLLGIPNGAIDDETNEHDAAVSRIGGLPALLPKKEPPFTSSHCKACAQPMELLLQIWCPFEDSPMDRALYVWGCARAGCQGKEGRLAIIPHLNIYPPLSLSSLPDLFIFIAFLSMHPVRAFRGLRFNAPYAAKLEKKKAREEERKKRKLELEEKKRKEDEMKKAAAGSNPFSMGANAGVQPFGGGFGLGAQIFGSAPSAVTETPKDSPESHDEQADDVGNSDDDDEASDSDESLIVAMESATVTESPWRKAPFYPAIYLDTIGEELPLERKPTLPKGIKVDDGLDDVKGGKDDQLSWAKEVYEDSLEVDKVFERFATRVKAEPSQCLRYDLNGVPLPFSSTDTAFTKLWPAPPEEPLPVTKPDFKVVRPQSRVYDKRAAGKCEMCGAARVFECQLMPNLINVVRESNRNAAPKMTDDARRRYVEQALKKSGDEKTGMSWGTVMVFSCSNDCMGEDGWSESRVIVQWDD</sequence>
<accession>A0A409VHZ8</accession>
<dbReference type="InterPro" id="IPR007320">
    <property type="entry name" value="PDCD2_C"/>
</dbReference>
<dbReference type="PANTHER" id="PTHR47524">
    <property type="entry name" value="20S RRNA ACCUMULATION PROTEIN 4"/>
    <property type="match status" value="1"/>
</dbReference>
<dbReference type="AlphaFoldDB" id="A0A409VHZ8"/>
<keyword evidence="4" id="KW-1185">Reference proteome</keyword>
<feature type="region of interest" description="Disordered" evidence="1">
    <location>
        <begin position="226"/>
        <end position="259"/>
    </location>
</feature>
<dbReference type="FunCoup" id="A0A409VHZ8">
    <property type="interactions" value="389"/>
</dbReference>
<feature type="compositionally biased region" description="Acidic residues" evidence="1">
    <location>
        <begin position="11"/>
        <end position="23"/>
    </location>
</feature>
<feature type="compositionally biased region" description="Acidic residues" evidence="1">
    <location>
        <begin position="242"/>
        <end position="259"/>
    </location>
</feature>
<dbReference type="Proteomes" id="UP000284842">
    <property type="component" value="Unassembled WGS sequence"/>
</dbReference>
<feature type="compositionally biased region" description="Basic and acidic residues" evidence="1">
    <location>
        <begin position="166"/>
        <end position="191"/>
    </location>
</feature>
<feature type="region of interest" description="Disordered" evidence="1">
    <location>
        <begin position="1"/>
        <end position="26"/>
    </location>
</feature>
<gene>
    <name evidence="3" type="ORF">CVT24_011214</name>
</gene>
<evidence type="ECO:0000313" key="3">
    <source>
        <dbReference type="EMBL" id="PPQ65883.1"/>
    </source>
</evidence>
<dbReference type="GO" id="GO:0005737">
    <property type="term" value="C:cytoplasm"/>
    <property type="evidence" value="ECO:0007669"/>
    <property type="project" value="InterPro"/>
</dbReference>
<feature type="region of interest" description="Disordered" evidence="1">
    <location>
        <begin position="163"/>
        <end position="201"/>
    </location>
</feature>
<dbReference type="PANTHER" id="PTHR47524:SF1">
    <property type="entry name" value="20S RRNA ACCUMULATION PROTEIN 4"/>
    <property type="match status" value="1"/>
</dbReference>
<evidence type="ECO:0000256" key="1">
    <source>
        <dbReference type="SAM" id="MobiDB-lite"/>
    </source>
</evidence>
<dbReference type="OrthoDB" id="443682at2759"/>
<evidence type="ECO:0000313" key="4">
    <source>
        <dbReference type="Proteomes" id="UP000284842"/>
    </source>
</evidence>
<protein>
    <recommendedName>
        <fullName evidence="2">Programmed cell death protein 2 C-terminal domain-containing protein</fullName>
    </recommendedName>
</protein>
<reference evidence="3 4" key="1">
    <citation type="journal article" date="2018" name="Evol. Lett.">
        <title>Horizontal gene cluster transfer increased hallucinogenic mushroom diversity.</title>
        <authorList>
            <person name="Reynolds H.T."/>
            <person name="Vijayakumar V."/>
            <person name="Gluck-Thaler E."/>
            <person name="Korotkin H.B."/>
            <person name="Matheny P.B."/>
            <person name="Slot J.C."/>
        </authorList>
    </citation>
    <scope>NUCLEOTIDE SEQUENCE [LARGE SCALE GENOMIC DNA]</scope>
    <source>
        <strain evidence="3 4">2629</strain>
    </source>
</reference>
<dbReference type="GO" id="GO:0030490">
    <property type="term" value="P:maturation of SSU-rRNA"/>
    <property type="evidence" value="ECO:0007669"/>
    <property type="project" value="TreeGrafter"/>
</dbReference>
<dbReference type="EMBL" id="NHTK01006056">
    <property type="protein sequence ID" value="PPQ65883.1"/>
    <property type="molecule type" value="Genomic_DNA"/>
</dbReference>
<dbReference type="InParanoid" id="A0A409VHZ8"/>
<name>A0A409VHZ8_9AGAR</name>
<feature type="domain" description="Programmed cell death protein 2 C-terminal" evidence="2">
    <location>
        <begin position="337"/>
        <end position="494"/>
    </location>
</feature>
<dbReference type="Pfam" id="PF04194">
    <property type="entry name" value="PDCD2_C"/>
    <property type="match status" value="1"/>
</dbReference>
<proteinExistence type="predicted"/>
<comment type="caution">
    <text evidence="3">The sequence shown here is derived from an EMBL/GenBank/DDBJ whole genome shotgun (WGS) entry which is preliminary data.</text>
</comment>
<feature type="compositionally biased region" description="Basic and acidic residues" evidence="1">
    <location>
        <begin position="231"/>
        <end position="241"/>
    </location>
</feature>
<dbReference type="STRING" id="181874.A0A409VHZ8"/>